<dbReference type="AlphaFoldDB" id="A0A409Y1R0"/>
<keyword evidence="6" id="KW-0812">Transmembrane</keyword>
<evidence type="ECO:0000256" key="15">
    <source>
        <dbReference type="SAM" id="Coils"/>
    </source>
</evidence>
<keyword evidence="12" id="KW-1133">Transmembrane helix</keyword>
<dbReference type="OrthoDB" id="8954335at2759"/>
<dbReference type="GO" id="GO:0016787">
    <property type="term" value="F:hydrolase activity"/>
    <property type="evidence" value="ECO:0007669"/>
    <property type="project" value="UniProtKB-KW"/>
</dbReference>
<dbReference type="PANTHER" id="PTHR10903:SF135">
    <property type="entry name" value="TRANSLOCASE OF CHLOROPLAST 120, CHLOROPLASTIC-RELATED"/>
    <property type="match status" value="1"/>
</dbReference>
<keyword evidence="5" id="KW-0934">Plastid</keyword>
<evidence type="ECO:0000256" key="6">
    <source>
        <dbReference type="ARBA" id="ARBA00022692"/>
    </source>
</evidence>
<feature type="coiled-coil region" evidence="15">
    <location>
        <begin position="463"/>
        <end position="509"/>
    </location>
</feature>
<keyword evidence="15" id="KW-0175">Coiled coil</keyword>
<evidence type="ECO:0000259" key="16">
    <source>
        <dbReference type="Pfam" id="PF01926"/>
    </source>
</evidence>
<evidence type="ECO:0000256" key="11">
    <source>
        <dbReference type="ARBA" id="ARBA00022927"/>
    </source>
</evidence>
<dbReference type="InterPro" id="IPR006073">
    <property type="entry name" value="GTP-bd"/>
</dbReference>
<proteinExistence type="predicted"/>
<dbReference type="InParanoid" id="A0A409Y1R0"/>
<evidence type="ECO:0000256" key="13">
    <source>
        <dbReference type="ARBA" id="ARBA00023136"/>
    </source>
</evidence>
<keyword evidence="3" id="KW-0813">Transport</keyword>
<name>A0A409Y1R0_9AGAR</name>
<keyword evidence="4" id="KW-0150">Chloroplast</keyword>
<keyword evidence="13" id="KW-0472">Membrane</keyword>
<evidence type="ECO:0000256" key="10">
    <source>
        <dbReference type="ARBA" id="ARBA00022842"/>
    </source>
</evidence>
<dbReference type="InterPro" id="IPR045058">
    <property type="entry name" value="GIMA/IAN/Toc"/>
</dbReference>
<keyword evidence="11" id="KW-0653">Protein transport</keyword>
<keyword evidence="18" id="KW-1185">Reference proteome</keyword>
<accession>A0A409Y1R0</accession>
<protein>
    <recommendedName>
        <fullName evidence="16">G domain-containing protein</fullName>
    </recommendedName>
</protein>
<reference evidence="17 18" key="1">
    <citation type="journal article" date="2018" name="Evol. Lett.">
        <title>Horizontal gene cluster transfer increased hallucinogenic mushroom diversity.</title>
        <authorList>
            <person name="Reynolds H.T."/>
            <person name="Vijayakumar V."/>
            <person name="Gluck-Thaler E."/>
            <person name="Korotkin H.B."/>
            <person name="Matheny P.B."/>
            <person name="Slot J.C."/>
        </authorList>
    </citation>
    <scope>NUCLEOTIDE SEQUENCE [LARGE SCALE GENOMIC DNA]</scope>
    <source>
        <strain evidence="17 18">SRW20</strain>
    </source>
</reference>
<dbReference type="Proteomes" id="UP000284706">
    <property type="component" value="Unassembled WGS sequence"/>
</dbReference>
<keyword evidence="8" id="KW-0378">Hydrolase</keyword>
<dbReference type="EMBL" id="NHYE01001315">
    <property type="protein sequence ID" value="PPQ96901.1"/>
    <property type="molecule type" value="Genomic_DNA"/>
</dbReference>
<evidence type="ECO:0000256" key="1">
    <source>
        <dbReference type="ARBA" id="ARBA00001946"/>
    </source>
</evidence>
<dbReference type="GO" id="GO:0005525">
    <property type="term" value="F:GTP binding"/>
    <property type="evidence" value="ECO:0007669"/>
    <property type="project" value="InterPro"/>
</dbReference>
<comment type="cofactor">
    <cofactor evidence="1">
        <name>Mg(2+)</name>
        <dbReference type="ChEBI" id="CHEBI:18420"/>
    </cofactor>
</comment>
<comment type="subcellular location">
    <subcellularLocation>
        <location evidence="2">Membrane</location>
        <topology evidence="2">Single-pass membrane protein</topology>
    </subcellularLocation>
    <subcellularLocation>
        <location evidence="14">Plastid</location>
        <location evidence="14">Chloroplast outer membrane</location>
    </subcellularLocation>
</comment>
<feature type="domain" description="G" evidence="16">
    <location>
        <begin position="14"/>
        <end position="100"/>
    </location>
</feature>
<evidence type="ECO:0000256" key="14">
    <source>
        <dbReference type="ARBA" id="ARBA00024013"/>
    </source>
</evidence>
<dbReference type="CDD" id="cd00882">
    <property type="entry name" value="Ras_like_GTPase"/>
    <property type="match status" value="1"/>
</dbReference>
<keyword evidence="9" id="KW-1002">Plastid outer membrane</keyword>
<evidence type="ECO:0000256" key="2">
    <source>
        <dbReference type="ARBA" id="ARBA00004167"/>
    </source>
</evidence>
<evidence type="ECO:0000256" key="4">
    <source>
        <dbReference type="ARBA" id="ARBA00022528"/>
    </source>
</evidence>
<evidence type="ECO:0000256" key="5">
    <source>
        <dbReference type="ARBA" id="ARBA00022640"/>
    </source>
</evidence>
<dbReference type="GO" id="GO:0015031">
    <property type="term" value="P:protein transport"/>
    <property type="evidence" value="ECO:0007669"/>
    <property type="project" value="UniProtKB-KW"/>
</dbReference>
<organism evidence="17 18">
    <name type="scientific">Gymnopilus dilepis</name>
    <dbReference type="NCBI Taxonomy" id="231916"/>
    <lineage>
        <taxon>Eukaryota</taxon>
        <taxon>Fungi</taxon>
        <taxon>Dikarya</taxon>
        <taxon>Basidiomycota</taxon>
        <taxon>Agaricomycotina</taxon>
        <taxon>Agaricomycetes</taxon>
        <taxon>Agaricomycetidae</taxon>
        <taxon>Agaricales</taxon>
        <taxon>Agaricineae</taxon>
        <taxon>Hymenogastraceae</taxon>
        <taxon>Gymnopilus</taxon>
    </lineage>
</organism>
<dbReference type="SUPFAM" id="SSF52540">
    <property type="entry name" value="P-loop containing nucleoside triphosphate hydrolases"/>
    <property type="match status" value="2"/>
</dbReference>
<evidence type="ECO:0000256" key="12">
    <source>
        <dbReference type="ARBA" id="ARBA00022989"/>
    </source>
</evidence>
<comment type="caution">
    <text evidence="17">The sequence shown here is derived from an EMBL/GenBank/DDBJ whole genome shotgun (WGS) entry which is preliminary data.</text>
</comment>
<evidence type="ECO:0000313" key="18">
    <source>
        <dbReference type="Proteomes" id="UP000284706"/>
    </source>
</evidence>
<sequence length="527" mass="59708">MNKQSTKPDIIIPIMGATGSGKSTFINHLAGHVVVKVGNTLQSCTADLQAIRVETDRYSRSRHKIVFLDTPGFDSNYGDIDVDILTKIVGWLESSYKEKKAVLGGAIYLHDIGTDRLVKTELRNIETFQRLCGQQALSRIVIGTTKWSRIERELAESHSLELQDVHWKSLTDKGARVVRFEDSTESAWSFVDTLISTARQQGQTRSHSDIDNKTLNHLSYSLRKYLYCDTVSDGSRSLSSPTETTFQSYGSNWGGEEHGMFINYLFGENVAGVGKSLSSCTVDLQVLYYPQNSGQEGRIVIVDTPGFDDTYKGDEEILRKIADWLEKSYRGKKAVLGGIIYLHDISSDRFTGTARRNLEMFQHLCGHEALSKVVLGTTKWKRTEHEIARAHQKELQDVHWRALMQKGAKVMPFVDTTASAQAFIKPLVANARKQKLTDIYLQIQKEMVDKKKIIPETEAGKELRFTLKEVLEMQQRMANMEKTLAADGDEHAQQQLQEAEEKIQLLLKQIKALRIPFSRKFRRLFGL</sequence>
<keyword evidence="10" id="KW-0460">Magnesium</keyword>
<dbReference type="InterPro" id="IPR027417">
    <property type="entry name" value="P-loop_NTPase"/>
</dbReference>
<dbReference type="GO" id="GO:0046872">
    <property type="term" value="F:metal ion binding"/>
    <property type="evidence" value="ECO:0007669"/>
    <property type="project" value="UniProtKB-KW"/>
</dbReference>
<gene>
    <name evidence="17" type="ORF">CVT26_005887</name>
</gene>
<keyword evidence="7" id="KW-0479">Metal-binding</keyword>
<dbReference type="GO" id="GO:0016020">
    <property type="term" value="C:membrane"/>
    <property type="evidence" value="ECO:0007669"/>
    <property type="project" value="UniProtKB-SubCell"/>
</dbReference>
<evidence type="ECO:0000256" key="7">
    <source>
        <dbReference type="ARBA" id="ARBA00022723"/>
    </source>
</evidence>
<dbReference type="PANTHER" id="PTHR10903">
    <property type="entry name" value="GTPASE, IMAP FAMILY MEMBER-RELATED"/>
    <property type="match status" value="1"/>
</dbReference>
<evidence type="ECO:0000256" key="8">
    <source>
        <dbReference type="ARBA" id="ARBA00022801"/>
    </source>
</evidence>
<dbReference type="Pfam" id="PF01926">
    <property type="entry name" value="MMR_HSR1"/>
    <property type="match status" value="1"/>
</dbReference>
<evidence type="ECO:0000256" key="3">
    <source>
        <dbReference type="ARBA" id="ARBA00022448"/>
    </source>
</evidence>
<evidence type="ECO:0000256" key="9">
    <source>
        <dbReference type="ARBA" id="ARBA00022805"/>
    </source>
</evidence>
<dbReference type="Gene3D" id="3.40.50.300">
    <property type="entry name" value="P-loop containing nucleotide triphosphate hydrolases"/>
    <property type="match status" value="2"/>
</dbReference>
<evidence type="ECO:0000313" key="17">
    <source>
        <dbReference type="EMBL" id="PPQ96901.1"/>
    </source>
</evidence>